<organism evidence="2 3">
    <name type="scientific">Desulfovibrio psychrotolerans</name>
    <dbReference type="NCBI Taxonomy" id="415242"/>
    <lineage>
        <taxon>Bacteria</taxon>
        <taxon>Pseudomonadati</taxon>
        <taxon>Thermodesulfobacteriota</taxon>
        <taxon>Desulfovibrionia</taxon>
        <taxon>Desulfovibrionales</taxon>
        <taxon>Desulfovibrionaceae</taxon>
        <taxon>Desulfovibrio</taxon>
    </lineage>
</organism>
<dbReference type="AlphaFoldDB" id="A0A7J0BYJ5"/>
<sequence>MPNRRKRSRVFGAYEGMLEVRGVPWPVRTRDISLKGALIVASPAPPLKERCVLSIPLADDVLLRMEGIIVRVGQSDIAMDFTAMDEETYGHLARLVRLRAENADAIDREELSEPFA</sequence>
<dbReference type="Proteomes" id="UP000503820">
    <property type="component" value="Unassembled WGS sequence"/>
</dbReference>
<dbReference type="SUPFAM" id="SSF141371">
    <property type="entry name" value="PilZ domain-like"/>
    <property type="match status" value="1"/>
</dbReference>
<evidence type="ECO:0000313" key="3">
    <source>
        <dbReference type="Proteomes" id="UP000503820"/>
    </source>
</evidence>
<proteinExistence type="predicted"/>
<evidence type="ECO:0000313" key="2">
    <source>
        <dbReference type="EMBL" id="GFM38242.1"/>
    </source>
</evidence>
<dbReference type="RefSeq" id="WP_174410868.1">
    <property type="nucleotide sequence ID" value="NZ_BLVP01000036.1"/>
</dbReference>
<keyword evidence="3" id="KW-1185">Reference proteome</keyword>
<gene>
    <name evidence="2" type="ORF">DSM19430T_29260</name>
</gene>
<dbReference type="GO" id="GO:0035438">
    <property type="term" value="F:cyclic-di-GMP binding"/>
    <property type="evidence" value="ECO:0007669"/>
    <property type="project" value="InterPro"/>
</dbReference>
<protein>
    <recommendedName>
        <fullName evidence="1">PilZ domain-containing protein</fullName>
    </recommendedName>
</protein>
<reference evidence="2 3" key="1">
    <citation type="submission" date="2020-05" db="EMBL/GenBank/DDBJ databases">
        <title>Draft genome sequence of Desulfovibrio psychrotolerans JS1T.</title>
        <authorList>
            <person name="Ueno A."/>
            <person name="Tamazawa S."/>
            <person name="Tamamura S."/>
            <person name="Murakami T."/>
            <person name="Kiyama T."/>
            <person name="Inomata H."/>
            <person name="Amano Y."/>
            <person name="Miyakawa K."/>
            <person name="Tamaki H."/>
            <person name="Naganuma T."/>
            <person name="Kaneko K."/>
        </authorList>
    </citation>
    <scope>NUCLEOTIDE SEQUENCE [LARGE SCALE GENOMIC DNA]</scope>
    <source>
        <strain evidence="2 3">JS1</strain>
    </source>
</reference>
<accession>A0A7J0BYJ5</accession>
<evidence type="ECO:0000259" key="1">
    <source>
        <dbReference type="Pfam" id="PF07238"/>
    </source>
</evidence>
<feature type="domain" description="PilZ" evidence="1">
    <location>
        <begin position="3"/>
        <end position="96"/>
    </location>
</feature>
<comment type="caution">
    <text evidence="2">The sequence shown here is derived from an EMBL/GenBank/DDBJ whole genome shotgun (WGS) entry which is preliminary data.</text>
</comment>
<dbReference type="EMBL" id="BLVP01000036">
    <property type="protein sequence ID" value="GFM38242.1"/>
    <property type="molecule type" value="Genomic_DNA"/>
</dbReference>
<name>A0A7J0BYJ5_9BACT</name>
<dbReference type="Gene3D" id="2.40.10.220">
    <property type="entry name" value="predicted glycosyltransferase like domains"/>
    <property type="match status" value="1"/>
</dbReference>
<dbReference type="InterPro" id="IPR009875">
    <property type="entry name" value="PilZ_domain"/>
</dbReference>
<dbReference type="Pfam" id="PF07238">
    <property type="entry name" value="PilZ"/>
    <property type="match status" value="1"/>
</dbReference>